<evidence type="ECO:0000313" key="6">
    <source>
        <dbReference type="Proteomes" id="UP001356170"/>
    </source>
</evidence>
<dbReference type="CDD" id="cd06423">
    <property type="entry name" value="CESA_like"/>
    <property type="match status" value="1"/>
</dbReference>
<keyword evidence="4" id="KW-0812">Transmembrane</keyword>
<dbReference type="PANTHER" id="PTHR43630:SF1">
    <property type="entry name" value="POLY-BETA-1,6-N-ACETYL-D-GLUCOSAMINE SYNTHASE"/>
    <property type="match status" value="1"/>
</dbReference>
<evidence type="ECO:0000256" key="2">
    <source>
        <dbReference type="ARBA" id="ARBA00022676"/>
    </source>
</evidence>
<dbReference type="RefSeq" id="WP_331703494.1">
    <property type="nucleotide sequence ID" value="NZ_JAZHBO010000001.1"/>
</dbReference>
<evidence type="ECO:0000256" key="4">
    <source>
        <dbReference type="SAM" id="Phobius"/>
    </source>
</evidence>
<feature type="transmembrane region" description="Helical" evidence="4">
    <location>
        <begin position="50"/>
        <end position="73"/>
    </location>
</feature>
<accession>A0ABU7V0V9</accession>
<comment type="caution">
    <text evidence="5">The sequence shown here is derived from an EMBL/GenBank/DDBJ whole genome shotgun (WGS) entry which is preliminary data.</text>
</comment>
<dbReference type="Proteomes" id="UP001356170">
    <property type="component" value="Unassembled WGS sequence"/>
</dbReference>
<feature type="transmembrane region" description="Helical" evidence="4">
    <location>
        <begin position="379"/>
        <end position="399"/>
    </location>
</feature>
<gene>
    <name evidence="5" type="ORF">V3390_04290</name>
</gene>
<feature type="transmembrane region" description="Helical" evidence="4">
    <location>
        <begin position="343"/>
        <end position="367"/>
    </location>
</feature>
<keyword evidence="4" id="KW-1133">Transmembrane helix</keyword>
<evidence type="ECO:0000313" key="5">
    <source>
        <dbReference type="EMBL" id="MEF2155452.1"/>
    </source>
</evidence>
<sequence>MRRQRTIAFGFIGLIVLSSLLVLGFSILTLQRDGGSLTIILENTVLRMVAIYLLFILVVLILRYSITILLSYLEHINIVSRRDSSATEANDLSLPMISLVVPAYNEGVLIEAALKALLNLDYPNYEIIVVDDGSSDDTYYKALRISETSADVPVRVLTQPNAGKAQALNKGISMAHGEFVLCMDGDSKLSSNTLRACVRHFADARVGAVAGNVKVINRNNIWSRIQALEYIEGLAMARKAQSFAHVVNIIPGPLGMFRKEVLREVGGYDHHTFAEDCDLTLKLLMHGWHIVYEPAAVAWVETPSSLLNLLKQRYRWTRGILQATTRHGWALWSPRRAGVNFWILWYMLFEGVVWPFSNVLSNLFFVYVSFEYGLITLLFFWWLQLTLLDLIAASYCVIIEKEDPKIIPYAILFRLLYINIIDVAKVLATIEEWRGTTMTWGKLEREGHL</sequence>
<comment type="similarity">
    <text evidence="1">Belongs to the glycosyltransferase 2 family.</text>
</comment>
<keyword evidence="6" id="KW-1185">Reference proteome</keyword>
<dbReference type="SUPFAM" id="SSF53448">
    <property type="entry name" value="Nucleotide-diphospho-sugar transferases"/>
    <property type="match status" value="1"/>
</dbReference>
<proteinExistence type="inferred from homology"/>
<dbReference type="EMBL" id="JAZHBO010000001">
    <property type="protein sequence ID" value="MEF2155452.1"/>
    <property type="molecule type" value="Genomic_DNA"/>
</dbReference>
<protein>
    <submittedName>
        <fullName evidence="5">Glycosyltransferase family 2 protein</fullName>
    </submittedName>
</protein>
<name>A0ABU7V0V9_9GAMM</name>
<evidence type="ECO:0000256" key="1">
    <source>
        <dbReference type="ARBA" id="ARBA00006739"/>
    </source>
</evidence>
<keyword evidence="2" id="KW-0328">Glycosyltransferase</keyword>
<dbReference type="Pfam" id="PF13641">
    <property type="entry name" value="Glyco_tranf_2_3"/>
    <property type="match status" value="1"/>
</dbReference>
<dbReference type="PANTHER" id="PTHR43630">
    <property type="entry name" value="POLY-BETA-1,6-N-ACETYL-D-GLUCOSAMINE SYNTHASE"/>
    <property type="match status" value="1"/>
</dbReference>
<evidence type="ECO:0000256" key="3">
    <source>
        <dbReference type="ARBA" id="ARBA00022679"/>
    </source>
</evidence>
<keyword evidence="3" id="KW-0808">Transferase</keyword>
<feature type="transmembrane region" description="Helical" evidence="4">
    <location>
        <begin position="7"/>
        <end position="30"/>
    </location>
</feature>
<organism evidence="5 6">
    <name type="scientific">Aquilutibacter rugosus</name>
    <dbReference type="NCBI Taxonomy" id="3115820"/>
    <lineage>
        <taxon>Bacteria</taxon>
        <taxon>Pseudomonadati</taxon>
        <taxon>Pseudomonadota</taxon>
        <taxon>Gammaproteobacteria</taxon>
        <taxon>Lysobacterales</taxon>
        <taxon>Lysobacteraceae</taxon>
        <taxon>Aquilutibacter</taxon>
    </lineage>
</organism>
<dbReference type="InterPro" id="IPR029044">
    <property type="entry name" value="Nucleotide-diphossugar_trans"/>
</dbReference>
<keyword evidence="4" id="KW-0472">Membrane</keyword>
<reference evidence="5 6" key="1">
    <citation type="submission" date="2024-01" db="EMBL/GenBank/DDBJ databases">
        <title>Novel species of the genus Luteimonas isolated from rivers.</title>
        <authorList>
            <person name="Lu H."/>
        </authorList>
    </citation>
    <scope>NUCLEOTIDE SEQUENCE [LARGE SCALE GENOMIC DNA]</scope>
    <source>
        <strain evidence="5 6">FXH3W</strain>
    </source>
</reference>
<dbReference type="Gene3D" id="3.90.550.10">
    <property type="entry name" value="Spore Coat Polysaccharide Biosynthesis Protein SpsA, Chain A"/>
    <property type="match status" value="1"/>
</dbReference>